<dbReference type="Pfam" id="PF00889">
    <property type="entry name" value="EF_TS"/>
    <property type="match status" value="1"/>
</dbReference>
<keyword evidence="11" id="KW-1185">Reference proteome</keyword>
<dbReference type="Gene3D" id="1.10.8.10">
    <property type="entry name" value="DNA helicase RuvA subunit, C-terminal domain"/>
    <property type="match status" value="1"/>
</dbReference>
<dbReference type="Proteomes" id="UP001651880">
    <property type="component" value="Unassembled WGS sequence"/>
</dbReference>
<feature type="region of interest" description="Involved in Mg(2+) ion dislocation from EF-Tu" evidence="6">
    <location>
        <begin position="80"/>
        <end position="83"/>
    </location>
</feature>
<dbReference type="InterPro" id="IPR009060">
    <property type="entry name" value="UBA-like_sf"/>
</dbReference>
<evidence type="ECO:0000256" key="5">
    <source>
        <dbReference type="ARBA" id="ARBA00025453"/>
    </source>
</evidence>
<dbReference type="CDD" id="cd14275">
    <property type="entry name" value="UBA_EF-Ts"/>
    <property type="match status" value="1"/>
</dbReference>
<dbReference type="InterPro" id="IPR001816">
    <property type="entry name" value="Transl_elong_EFTs/EF1B"/>
</dbReference>
<proteinExistence type="inferred from homology"/>
<accession>A0ABT1N9P1</accession>
<gene>
    <name evidence="6 10" type="primary">tsf</name>
    <name evidence="10" type="ORF">LJD61_00180</name>
</gene>
<organism evidence="10 11">
    <name type="scientific">Lutispora saccharofermentans</name>
    <dbReference type="NCBI Taxonomy" id="3024236"/>
    <lineage>
        <taxon>Bacteria</taxon>
        <taxon>Bacillati</taxon>
        <taxon>Bacillota</taxon>
        <taxon>Clostridia</taxon>
        <taxon>Lutisporales</taxon>
        <taxon>Lutisporaceae</taxon>
        <taxon>Lutispora</taxon>
    </lineage>
</organism>
<dbReference type="EMBL" id="JAJEKE010000001">
    <property type="protein sequence ID" value="MCQ1527967.1"/>
    <property type="molecule type" value="Genomic_DNA"/>
</dbReference>
<evidence type="ECO:0000256" key="2">
    <source>
        <dbReference type="ARBA" id="ARBA00016956"/>
    </source>
</evidence>
<feature type="domain" description="Translation elongation factor EFTs/EF1B dimerisation" evidence="9">
    <location>
        <begin position="71"/>
        <end position="283"/>
    </location>
</feature>
<comment type="similarity">
    <text evidence="1 6 7">Belongs to the EF-Ts family.</text>
</comment>
<protein>
    <recommendedName>
        <fullName evidence="2 6">Elongation factor Ts</fullName>
        <shortName evidence="6">EF-Ts</shortName>
    </recommendedName>
</protein>
<evidence type="ECO:0000256" key="1">
    <source>
        <dbReference type="ARBA" id="ARBA00005532"/>
    </source>
</evidence>
<dbReference type="PROSITE" id="PS01126">
    <property type="entry name" value="EF_TS_1"/>
    <property type="match status" value="1"/>
</dbReference>
<dbReference type="SUPFAM" id="SSF54713">
    <property type="entry name" value="Elongation factor Ts (EF-Ts), dimerisation domain"/>
    <property type="match status" value="2"/>
</dbReference>
<name>A0ABT1N9P1_9FIRM</name>
<comment type="function">
    <text evidence="5 6 7">Associates with the EF-Tu.GDP complex and induces the exchange of GDP to GTP. It remains bound to the aminoacyl-tRNA.EF-Tu.GTP complex up to the GTP hydrolysis stage on the ribosome.</text>
</comment>
<dbReference type="InterPro" id="IPR014039">
    <property type="entry name" value="Transl_elong_EFTs/EF1B_dimer"/>
</dbReference>
<dbReference type="PROSITE" id="PS01127">
    <property type="entry name" value="EF_TS_2"/>
    <property type="match status" value="1"/>
</dbReference>
<dbReference type="PANTHER" id="PTHR11741:SF0">
    <property type="entry name" value="ELONGATION FACTOR TS, MITOCHONDRIAL"/>
    <property type="match status" value="1"/>
</dbReference>
<dbReference type="PANTHER" id="PTHR11741">
    <property type="entry name" value="ELONGATION FACTOR TS"/>
    <property type="match status" value="1"/>
</dbReference>
<evidence type="ECO:0000256" key="3">
    <source>
        <dbReference type="ARBA" id="ARBA00022768"/>
    </source>
</evidence>
<dbReference type="RefSeq" id="WP_255225483.1">
    <property type="nucleotide sequence ID" value="NZ_JAJEKE010000001.1"/>
</dbReference>
<dbReference type="InterPro" id="IPR018101">
    <property type="entry name" value="Transl_elong_Ts_CS"/>
</dbReference>
<dbReference type="NCBIfam" id="TIGR00116">
    <property type="entry name" value="tsf"/>
    <property type="match status" value="1"/>
</dbReference>
<dbReference type="SUPFAM" id="SSF46934">
    <property type="entry name" value="UBA-like"/>
    <property type="match status" value="1"/>
</dbReference>
<keyword evidence="6" id="KW-0963">Cytoplasm</keyword>
<dbReference type="InterPro" id="IPR036402">
    <property type="entry name" value="EF-Ts_dimer_sf"/>
</dbReference>
<reference evidence="10 11" key="1">
    <citation type="submission" date="2021-10" db="EMBL/GenBank/DDBJ databases">
        <title>Lutispora strain m25 sp. nov., a thermophilic, non-spore-forming bacterium isolated from a lab-scale methanogenic bioreactor digesting anaerobic sludge.</title>
        <authorList>
            <person name="El Houari A."/>
            <person name="Mcdonald J."/>
        </authorList>
    </citation>
    <scope>NUCLEOTIDE SEQUENCE [LARGE SCALE GENOMIC DNA]</scope>
    <source>
        <strain evidence="11">m25</strain>
    </source>
</reference>
<comment type="subcellular location">
    <subcellularLocation>
        <location evidence="6 8">Cytoplasm</location>
    </subcellularLocation>
</comment>
<evidence type="ECO:0000256" key="4">
    <source>
        <dbReference type="ARBA" id="ARBA00022917"/>
    </source>
</evidence>
<dbReference type="Gene3D" id="3.30.479.20">
    <property type="entry name" value="Elongation factor Ts, dimerisation domain"/>
    <property type="match status" value="2"/>
</dbReference>
<keyword evidence="4 6" id="KW-0648">Protein biosynthesis</keyword>
<keyword evidence="3 6" id="KW-0251">Elongation factor</keyword>
<dbReference type="Gene3D" id="1.10.286.20">
    <property type="match status" value="1"/>
</dbReference>
<dbReference type="HAMAP" id="MF_00050">
    <property type="entry name" value="EF_Ts"/>
    <property type="match status" value="1"/>
</dbReference>
<evidence type="ECO:0000313" key="11">
    <source>
        <dbReference type="Proteomes" id="UP001651880"/>
    </source>
</evidence>
<comment type="caution">
    <text evidence="10">The sequence shown here is derived from an EMBL/GenBank/DDBJ whole genome shotgun (WGS) entry which is preliminary data.</text>
</comment>
<evidence type="ECO:0000313" key="10">
    <source>
        <dbReference type="EMBL" id="MCQ1527967.1"/>
    </source>
</evidence>
<evidence type="ECO:0000256" key="7">
    <source>
        <dbReference type="RuleBase" id="RU000642"/>
    </source>
</evidence>
<dbReference type="GO" id="GO:0003746">
    <property type="term" value="F:translation elongation factor activity"/>
    <property type="evidence" value="ECO:0007669"/>
    <property type="project" value="UniProtKB-KW"/>
</dbReference>
<sequence length="303" mass="33240">MVDASTVKELRERTGAGMMDCKKALVQTDGDMEKAIEFLREKGLAAAAKKAGRIAAEGLVGTYINDENKIGAIVEVNCETDFVAKNQDFIDFVNSMAKIVVDKELSSLEQLSESDYNGMKVSEALSSLIAKIGENMAIRRFEKFSADNGAVVSYIHGGGRIGTLVQLDSSIVNDTLIELGKDIAMQVAAMNPLYISESDVPGDYIGKEKEILKVQAINEGKNPAVVEKMIEGRLKKQLKEICLLDQLFVKDGEKTVAKLLADKSKEIGADISISRFVRFEKGEGIQKREDNFAEEVMSQMKNK</sequence>
<evidence type="ECO:0000259" key="9">
    <source>
        <dbReference type="Pfam" id="PF00889"/>
    </source>
</evidence>
<evidence type="ECO:0000256" key="8">
    <source>
        <dbReference type="RuleBase" id="RU000643"/>
    </source>
</evidence>
<evidence type="ECO:0000256" key="6">
    <source>
        <dbReference type="HAMAP-Rule" id="MF_00050"/>
    </source>
</evidence>